<keyword evidence="2" id="KW-1185">Reference proteome</keyword>
<reference evidence="1 2" key="1">
    <citation type="submission" date="2020-04" db="EMBL/GenBank/DDBJ databases">
        <title>Advantages and limits of metagenomic assembly and binning of a giant virus.</title>
        <authorList>
            <person name="Schulz F."/>
            <person name="Andreani J."/>
            <person name="Francis R."/>
            <person name="Boudjemaa H."/>
            <person name="Bou Khalil J.Y."/>
            <person name="Lee J."/>
            <person name="La Scola B."/>
            <person name="Woyke T."/>
        </authorList>
    </citation>
    <scope>NUCLEOTIDE SEQUENCE [LARGE SCALE GENOMIC DNA]</scope>
    <source>
        <strain evidence="1 2">FV1/VV64</strain>
    </source>
</reference>
<protein>
    <submittedName>
        <fullName evidence="1">Uncharacterized protein</fullName>
    </submittedName>
</protein>
<gene>
    <name evidence="1" type="ORF">Fadolivirus_1_53</name>
</gene>
<evidence type="ECO:0000313" key="1">
    <source>
        <dbReference type="EMBL" id="QKF93511.1"/>
    </source>
</evidence>
<dbReference type="EMBL" id="MT418680">
    <property type="protein sequence ID" value="QKF93511.1"/>
    <property type="molecule type" value="Genomic_DNA"/>
</dbReference>
<accession>A0A7D3UTI0</accession>
<evidence type="ECO:0000313" key="2">
    <source>
        <dbReference type="Proteomes" id="UP001162001"/>
    </source>
</evidence>
<dbReference type="Proteomes" id="UP001162001">
    <property type="component" value="Segment"/>
</dbReference>
<organism evidence="1 2">
    <name type="scientific">Fadolivirus FV1/VV64</name>
    <dbReference type="NCBI Taxonomy" id="3070911"/>
    <lineage>
        <taxon>Viruses</taxon>
        <taxon>Varidnaviria</taxon>
        <taxon>Bamfordvirae</taxon>
        <taxon>Nucleocytoviricota</taxon>
        <taxon>Megaviricetes</taxon>
        <taxon>Imitervirales</taxon>
        <taxon>Mimiviridae</taxon>
        <taxon>Klosneuvirinae</taxon>
        <taxon>Fadolivirus</taxon>
        <taxon>Fadolivirus algeromassiliense</taxon>
    </lineage>
</organism>
<proteinExistence type="predicted"/>
<name>A0A7D3UTI0_9VIRU</name>
<sequence>MGNIQVNSIKDNAPLIDIANTPPPKDFIVVKNTVDSKYYMSTGVEWKLVEELNKD</sequence>